<comment type="caution">
    <text evidence="1">The sequence shown here is derived from an EMBL/GenBank/DDBJ whole genome shotgun (WGS) entry which is preliminary data.</text>
</comment>
<dbReference type="AlphaFoldDB" id="A0A813JUI9"/>
<evidence type="ECO:0000313" key="2">
    <source>
        <dbReference type="Proteomes" id="UP000626109"/>
    </source>
</evidence>
<accession>A0A813JUI9</accession>
<dbReference type="EMBL" id="CAJNNW010026384">
    <property type="protein sequence ID" value="CAE8684912.1"/>
    <property type="molecule type" value="Genomic_DNA"/>
</dbReference>
<name>A0A813JUI9_POLGL</name>
<dbReference type="Proteomes" id="UP000626109">
    <property type="component" value="Unassembled WGS sequence"/>
</dbReference>
<gene>
    <name evidence="1" type="ORF">PGLA2088_LOCUS24190</name>
</gene>
<reference evidence="1" key="1">
    <citation type="submission" date="2021-02" db="EMBL/GenBank/DDBJ databases">
        <authorList>
            <person name="Dougan E. K."/>
            <person name="Rhodes N."/>
            <person name="Thang M."/>
            <person name="Chan C."/>
        </authorList>
    </citation>
    <scope>NUCLEOTIDE SEQUENCE</scope>
</reference>
<proteinExistence type="predicted"/>
<sequence>MEALVCILTLAHVAAYGAVGLDGAGGFNVTLFFEAALLLRAWRIALAEPTRAAVDAWLVGMLDVLLVAAEAA</sequence>
<evidence type="ECO:0000313" key="1">
    <source>
        <dbReference type="EMBL" id="CAE8684912.1"/>
    </source>
</evidence>
<organism evidence="1 2">
    <name type="scientific">Polarella glacialis</name>
    <name type="common">Dinoflagellate</name>
    <dbReference type="NCBI Taxonomy" id="89957"/>
    <lineage>
        <taxon>Eukaryota</taxon>
        <taxon>Sar</taxon>
        <taxon>Alveolata</taxon>
        <taxon>Dinophyceae</taxon>
        <taxon>Suessiales</taxon>
        <taxon>Suessiaceae</taxon>
        <taxon>Polarella</taxon>
    </lineage>
</organism>
<protein>
    <submittedName>
        <fullName evidence="1">Uncharacterized protein</fullName>
    </submittedName>
</protein>